<dbReference type="GO" id="GO:0045893">
    <property type="term" value="P:positive regulation of DNA-templated transcription"/>
    <property type="evidence" value="ECO:0007669"/>
    <property type="project" value="TreeGrafter"/>
</dbReference>
<dbReference type="Proteomes" id="UP000095038">
    <property type="component" value="Unassembled WGS sequence"/>
</dbReference>
<feature type="region of interest" description="Disordered" evidence="2">
    <location>
        <begin position="313"/>
        <end position="366"/>
    </location>
</feature>
<dbReference type="EMBL" id="KV454475">
    <property type="protein sequence ID" value="ODV63751.1"/>
    <property type="molecule type" value="Genomic_DNA"/>
</dbReference>
<dbReference type="InterPro" id="IPR039128">
    <property type="entry name" value="TRIP4-like"/>
</dbReference>
<dbReference type="RefSeq" id="XP_020050058.1">
    <property type="nucleotide sequence ID" value="XM_020191434.1"/>
</dbReference>
<feature type="region of interest" description="Disordered" evidence="2">
    <location>
        <begin position="98"/>
        <end position="120"/>
    </location>
</feature>
<evidence type="ECO:0000256" key="2">
    <source>
        <dbReference type="SAM" id="MobiDB-lite"/>
    </source>
</evidence>
<dbReference type="GO" id="GO:0005634">
    <property type="term" value="C:nucleus"/>
    <property type="evidence" value="ECO:0007669"/>
    <property type="project" value="InterPro"/>
</dbReference>
<dbReference type="Pfam" id="PF06221">
    <property type="entry name" value="zf-C2HC5"/>
    <property type="match status" value="1"/>
</dbReference>
<dbReference type="InterPro" id="IPR009349">
    <property type="entry name" value="TRIP4/RQT4_C2HC5_Znf"/>
</dbReference>
<dbReference type="GO" id="GO:0072344">
    <property type="term" value="P:rescue of stalled ribosome"/>
    <property type="evidence" value="ECO:0007669"/>
    <property type="project" value="InterPro"/>
</dbReference>
<proteinExistence type="predicted"/>
<gene>
    <name evidence="4" type="ORF">ASCRUDRAFT_67824</name>
</gene>
<dbReference type="InParanoid" id="A0A1D2VQ63"/>
<reference evidence="5" key="1">
    <citation type="submission" date="2016-05" db="EMBL/GenBank/DDBJ databases">
        <title>Comparative genomics of biotechnologically important yeasts.</title>
        <authorList>
            <consortium name="DOE Joint Genome Institute"/>
            <person name="Riley R."/>
            <person name="Haridas S."/>
            <person name="Wolfe K.H."/>
            <person name="Lopes M.R."/>
            <person name="Hittinger C.T."/>
            <person name="Goker M."/>
            <person name="Salamov A."/>
            <person name="Wisecaver J."/>
            <person name="Long T.M."/>
            <person name="Aerts A.L."/>
            <person name="Barry K."/>
            <person name="Choi C."/>
            <person name="Clum A."/>
            <person name="Coughlan A.Y."/>
            <person name="Deshpande S."/>
            <person name="Douglass A.P."/>
            <person name="Hanson S.J."/>
            <person name="Klenk H.-P."/>
            <person name="Labutti K."/>
            <person name="Lapidus A."/>
            <person name="Lindquist E."/>
            <person name="Lipzen A."/>
            <person name="Meier-Kolthoff J.P."/>
            <person name="Ohm R.A."/>
            <person name="Otillar R.P."/>
            <person name="Pangilinan J."/>
            <person name="Peng Y."/>
            <person name="Rokas A."/>
            <person name="Rosa C.A."/>
            <person name="Scheuner C."/>
            <person name="Sibirny A.A."/>
            <person name="Slot J.C."/>
            <person name="Stielow J.B."/>
            <person name="Sun H."/>
            <person name="Kurtzman C.P."/>
            <person name="Blackwell M."/>
            <person name="Grigoriev I.V."/>
            <person name="Jeffries T.W."/>
        </authorList>
    </citation>
    <scope>NUCLEOTIDE SEQUENCE [LARGE SCALE GENOMIC DNA]</scope>
    <source>
        <strain evidence="5">DSM 1968</strain>
    </source>
</reference>
<evidence type="ECO:0000259" key="3">
    <source>
        <dbReference type="Pfam" id="PF06221"/>
    </source>
</evidence>
<evidence type="ECO:0000313" key="5">
    <source>
        <dbReference type="Proteomes" id="UP000095038"/>
    </source>
</evidence>
<keyword evidence="5" id="KW-1185">Reference proteome</keyword>
<sequence>MNTRSKKQKLQDIGDIDRVLRALELGSGAAVDGDSSCNCMGLRHPLNEIIPNCLNCGKIICLKEGLRPCSFCHEPLISLDEKLKMIDILNTQKYSLMENKGSSNSQNTGNAGKGGKKKSIKLSMGKGTKSLFNQQDIAFKRIEKQNQLEKAKQNLDNLLNYQNTSEERTKIIDQVADYGSNNTNSHAWSSSLSTLEKILLLKKQQQNLRKQKLLSDSNSGRPKQVLDLSIKNGKVITRYQTKEAASNDSTYYDSDDLEDVKMKNEIGSLETQIKIENLSRLNESCRKTWNYEDDQKQWLQKKEQYKKILSEDSHSSSAFAVSGAPATSDATNQKFKRLQLDPPSSADSADSAEISKRNAPAQLLAL</sequence>
<name>A0A1D2VQ63_9ASCO</name>
<feature type="domain" description="TRIP4/RQT4 C2HC5-type zinc finger" evidence="3">
    <location>
        <begin position="36"/>
        <end position="86"/>
    </location>
</feature>
<keyword evidence="1" id="KW-0175">Coiled coil</keyword>
<evidence type="ECO:0000313" key="4">
    <source>
        <dbReference type="EMBL" id="ODV63751.1"/>
    </source>
</evidence>
<dbReference type="AlphaFoldDB" id="A0A1D2VQ63"/>
<dbReference type="GeneID" id="30965070"/>
<dbReference type="GO" id="GO:0180022">
    <property type="term" value="C:RQC-trigger complex"/>
    <property type="evidence" value="ECO:0007669"/>
    <property type="project" value="InterPro"/>
</dbReference>
<dbReference type="PANTHER" id="PTHR12963:SF4">
    <property type="entry name" value="ACTIVATING SIGNAL COINTEGRATOR 1"/>
    <property type="match status" value="1"/>
</dbReference>
<dbReference type="PANTHER" id="PTHR12963">
    <property type="entry name" value="THYROID RECEPTOR INTERACTING PROTEIN RELATED"/>
    <property type="match status" value="1"/>
</dbReference>
<feature type="coiled-coil region" evidence="1">
    <location>
        <begin position="141"/>
        <end position="168"/>
    </location>
</feature>
<dbReference type="FunCoup" id="A0A1D2VQ63">
    <property type="interactions" value="110"/>
</dbReference>
<accession>A0A1D2VQ63</accession>
<dbReference type="GO" id="GO:0008270">
    <property type="term" value="F:zinc ion binding"/>
    <property type="evidence" value="ECO:0007669"/>
    <property type="project" value="InterPro"/>
</dbReference>
<feature type="compositionally biased region" description="Low complexity" evidence="2">
    <location>
        <begin position="341"/>
        <end position="352"/>
    </location>
</feature>
<evidence type="ECO:0000256" key="1">
    <source>
        <dbReference type="SAM" id="Coils"/>
    </source>
</evidence>
<organism evidence="4 5">
    <name type="scientific">Ascoidea rubescens DSM 1968</name>
    <dbReference type="NCBI Taxonomy" id="1344418"/>
    <lineage>
        <taxon>Eukaryota</taxon>
        <taxon>Fungi</taxon>
        <taxon>Dikarya</taxon>
        <taxon>Ascomycota</taxon>
        <taxon>Saccharomycotina</taxon>
        <taxon>Saccharomycetes</taxon>
        <taxon>Ascoideaceae</taxon>
        <taxon>Ascoidea</taxon>
    </lineage>
</organism>
<protein>
    <submittedName>
        <fullName evidence="4">Zf-C2HC5-domain-containing protein</fullName>
    </submittedName>
</protein>
<dbReference type="STRING" id="1344418.A0A1D2VQ63"/>
<feature type="compositionally biased region" description="Polar residues" evidence="2">
    <location>
        <begin position="98"/>
        <end position="108"/>
    </location>
</feature>
<dbReference type="OrthoDB" id="338816at2759"/>